<dbReference type="Proteomes" id="UP000005850">
    <property type="component" value="Chromosome"/>
</dbReference>
<accession>A0A075R4I5</accession>
<keyword evidence="3" id="KW-1185">Reference proteome</keyword>
<dbReference type="Pfam" id="PF12684">
    <property type="entry name" value="DUF3799"/>
    <property type="match status" value="1"/>
</dbReference>
<dbReference type="Gene3D" id="3.90.320.10">
    <property type="match status" value="1"/>
</dbReference>
<feature type="domain" description="Putative exodeoxyribonuclease 8 PDDEXK-like" evidence="1">
    <location>
        <begin position="2"/>
        <end position="229"/>
    </location>
</feature>
<evidence type="ECO:0000313" key="3">
    <source>
        <dbReference type="Proteomes" id="UP000005850"/>
    </source>
</evidence>
<name>A0A075R4I5_BRELA</name>
<dbReference type="InterPro" id="IPR024432">
    <property type="entry name" value="Put_RecE_PDDEXK-like_dom"/>
</dbReference>
<evidence type="ECO:0000313" key="2">
    <source>
        <dbReference type="EMBL" id="AIG27457.1"/>
    </source>
</evidence>
<protein>
    <recommendedName>
        <fullName evidence="1">Putative exodeoxyribonuclease 8 PDDEXK-like domain-containing protein</fullName>
    </recommendedName>
</protein>
<dbReference type="InterPro" id="IPR011604">
    <property type="entry name" value="PDDEXK-like_dom_sf"/>
</dbReference>
<organism evidence="2 3">
    <name type="scientific">Brevibacillus laterosporus LMG 15441</name>
    <dbReference type="NCBI Taxonomy" id="1042163"/>
    <lineage>
        <taxon>Bacteria</taxon>
        <taxon>Bacillati</taxon>
        <taxon>Bacillota</taxon>
        <taxon>Bacilli</taxon>
        <taxon>Bacillales</taxon>
        <taxon>Paenibacillaceae</taxon>
        <taxon>Brevibacillus</taxon>
    </lineage>
</organism>
<evidence type="ECO:0000259" key="1">
    <source>
        <dbReference type="Pfam" id="PF12684"/>
    </source>
</evidence>
<dbReference type="EMBL" id="CP007806">
    <property type="protein sequence ID" value="AIG27457.1"/>
    <property type="molecule type" value="Genomic_DNA"/>
</dbReference>
<dbReference type="AlphaFoldDB" id="A0A075R4I5"/>
<reference evidence="2 3" key="1">
    <citation type="journal article" date="2011" name="J. Bacteriol.">
        <title>Genome sequence of Brevibacillus laterosporus LMG 15441, a pathogen of invertebrates.</title>
        <authorList>
            <person name="Djukic M."/>
            <person name="Poehlein A."/>
            <person name="Thurmer A."/>
            <person name="Daniel R."/>
        </authorList>
    </citation>
    <scope>NUCLEOTIDE SEQUENCE [LARGE SCALE GENOMIC DNA]</scope>
    <source>
        <strain evidence="2 3">LMG 15441</strain>
    </source>
</reference>
<dbReference type="KEGG" id="blr:BRLA_c031450"/>
<proteinExistence type="predicted"/>
<dbReference type="eggNOG" id="COG1074">
    <property type="taxonomic scope" value="Bacteria"/>
</dbReference>
<dbReference type="STRING" id="1042163.BRLA_c031450"/>
<dbReference type="HOGENOM" id="CLU_1052538_0_0_9"/>
<sequence length="243" mass="28185">MSNSQYKDFRTCEAMAMAKLSGEWSNPSDINLLLGSYVHAWLEGTLEQFKENNPSLFTKKGELYAQYRHADQMIQTLQEDPFVMLALEGQKEVIATAEFADAPWKIKMDVYNPEQCRIADLKTVRDINGKYWDKSQGYVSFVEAYGYLRQMALYLEIERLWAGRDTWLEALIVAVSKEDPPDKAIIGSDTTRLGYELEEVVQHMPRILEVKHGFADPVRCEKCKYCRETKKIKHIVHYLDLLE</sequence>
<gene>
    <name evidence="2" type="ORF">BRLA_c031450</name>
</gene>